<dbReference type="InterPro" id="IPR029052">
    <property type="entry name" value="Metallo-depent_PP-like"/>
</dbReference>
<evidence type="ECO:0000256" key="1">
    <source>
        <dbReference type="ARBA" id="ARBA00004141"/>
    </source>
</evidence>
<feature type="domain" description="Calcineurin-like phosphoesterase" evidence="6">
    <location>
        <begin position="54"/>
        <end position="178"/>
    </location>
</feature>
<dbReference type="PANTHER" id="PTHR13315">
    <property type="entry name" value="METALLO PHOSPHOESTERASE RELATED"/>
    <property type="match status" value="1"/>
</dbReference>
<reference evidence="7" key="1">
    <citation type="submission" date="2022-05" db="EMBL/GenBank/DDBJ databases">
        <title>The Musa troglodytarum L. genome provides insights into the mechanism of non-climacteric behaviour and enrichment of carotenoids.</title>
        <authorList>
            <person name="Wang J."/>
        </authorList>
    </citation>
    <scope>NUCLEOTIDE SEQUENCE</scope>
    <source>
        <tissue evidence="7">Leaf</tissue>
    </source>
</reference>
<accession>A0A9E7KSW9</accession>
<comment type="subcellular location">
    <subcellularLocation>
        <location evidence="1">Membrane</location>
        <topology evidence="1">Multi-pass membrane protein</topology>
    </subcellularLocation>
</comment>
<dbReference type="InterPro" id="IPR004843">
    <property type="entry name" value="Calcineurin-like_PHP"/>
</dbReference>
<organism evidence="7 8">
    <name type="scientific">Musa troglodytarum</name>
    <name type="common">fe'i banana</name>
    <dbReference type="NCBI Taxonomy" id="320322"/>
    <lineage>
        <taxon>Eukaryota</taxon>
        <taxon>Viridiplantae</taxon>
        <taxon>Streptophyta</taxon>
        <taxon>Embryophyta</taxon>
        <taxon>Tracheophyta</taxon>
        <taxon>Spermatophyta</taxon>
        <taxon>Magnoliopsida</taxon>
        <taxon>Liliopsida</taxon>
        <taxon>Zingiberales</taxon>
        <taxon>Musaceae</taxon>
        <taxon>Musa</taxon>
    </lineage>
</organism>
<dbReference type="GO" id="GO:0016787">
    <property type="term" value="F:hydrolase activity"/>
    <property type="evidence" value="ECO:0007669"/>
    <property type="project" value="InterPro"/>
</dbReference>
<proteinExistence type="predicted"/>
<dbReference type="Gene3D" id="3.60.21.10">
    <property type="match status" value="1"/>
</dbReference>
<evidence type="ECO:0000256" key="5">
    <source>
        <dbReference type="SAM" id="Phobius"/>
    </source>
</evidence>
<dbReference type="SUPFAM" id="SSF56300">
    <property type="entry name" value="Metallo-dependent phosphatases"/>
    <property type="match status" value="1"/>
</dbReference>
<evidence type="ECO:0000259" key="6">
    <source>
        <dbReference type="Pfam" id="PF00149"/>
    </source>
</evidence>
<dbReference type="GO" id="GO:0016020">
    <property type="term" value="C:membrane"/>
    <property type="evidence" value="ECO:0007669"/>
    <property type="project" value="UniProtKB-SubCell"/>
</dbReference>
<dbReference type="GO" id="GO:0005783">
    <property type="term" value="C:endoplasmic reticulum"/>
    <property type="evidence" value="ECO:0007669"/>
    <property type="project" value="TreeGrafter"/>
</dbReference>
<evidence type="ECO:0000256" key="2">
    <source>
        <dbReference type="ARBA" id="ARBA00022692"/>
    </source>
</evidence>
<dbReference type="PANTHER" id="PTHR13315:SF4">
    <property type="entry name" value="METALLOPHOSPHOESTERASE, ISOFORM E"/>
    <property type="match status" value="1"/>
</dbReference>
<dbReference type="InterPro" id="IPR033308">
    <property type="entry name" value="PGAP5/Cdc1/Ted1"/>
</dbReference>
<evidence type="ECO:0000256" key="4">
    <source>
        <dbReference type="ARBA" id="ARBA00023136"/>
    </source>
</evidence>
<dbReference type="Proteomes" id="UP001055439">
    <property type="component" value="Chromosome 8"/>
</dbReference>
<gene>
    <name evidence="7" type="ORF">MUK42_37570</name>
</gene>
<protein>
    <submittedName>
        <fullName evidence="7">Calcineurin-like phosphoesterase</fullName>
    </submittedName>
</protein>
<feature type="transmembrane region" description="Helical" evidence="5">
    <location>
        <begin position="170"/>
        <end position="192"/>
    </location>
</feature>
<dbReference type="AlphaFoldDB" id="A0A9E7KSW9"/>
<keyword evidence="8" id="KW-1185">Reference proteome</keyword>
<evidence type="ECO:0000256" key="3">
    <source>
        <dbReference type="ARBA" id="ARBA00022989"/>
    </source>
</evidence>
<evidence type="ECO:0000313" key="8">
    <source>
        <dbReference type="Proteomes" id="UP001055439"/>
    </source>
</evidence>
<keyword evidence="3 5" id="KW-1133">Transmembrane helix</keyword>
<dbReference type="Pfam" id="PF00149">
    <property type="entry name" value="Metallophos"/>
    <property type="match status" value="1"/>
</dbReference>
<name>A0A9E7KSW9_9LILI</name>
<dbReference type="OrthoDB" id="5977743at2759"/>
<evidence type="ECO:0000313" key="7">
    <source>
        <dbReference type="EMBL" id="URE30697.1"/>
    </source>
</evidence>
<keyword evidence="4 5" id="KW-0472">Membrane</keyword>
<sequence>MHSFTRLTVFLCGLWVVTLLYGEMVAYWAAFWTCSWPQPRLSSSFSKTDHYVKVAVLADPQLMDRTSHGLPPKSLLLEAAQFYTDLYMRRSFHSSILPFKPDLIVFLGDQFDGGPFLSDEEWQESLNRFKHIFSLNEKGRDLAIPIYYLPGNHDIGYAGFHSRYPKVATLLTLVWFYLSMDGLPFPVLYLVYSNFKELNRKGSALRVV</sequence>
<dbReference type="GO" id="GO:0006506">
    <property type="term" value="P:GPI anchor biosynthetic process"/>
    <property type="evidence" value="ECO:0007669"/>
    <property type="project" value="InterPro"/>
</dbReference>
<keyword evidence="2 5" id="KW-0812">Transmembrane</keyword>
<dbReference type="EMBL" id="CP097510">
    <property type="protein sequence ID" value="URE30697.1"/>
    <property type="molecule type" value="Genomic_DNA"/>
</dbReference>